<feature type="region of interest" description="Disordered" evidence="5">
    <location>
        <begin position="135"/>
        <end position="159"/>
    </location>
</feature>
<dbReference type="Proteomes" id="UP000218231">
    <property type="component" value="Unassembled WGS sequence"/>
</dbReference>
<organism evidence="7 8">
    <name type="scientific">Diploscapter pachys</name>
    <dbReference type="NCBI Taxonomy" id="2018661"/>
    <lineage>
        <taxon>Eukaryota</taxon>
        <taxon>Metazoa</taxon>
        <taxon>Ecdysozoa</taxon>
        <taxon>Nematoda</taxon>
        <taxon>Chromadorea</taxon>
        <taxon>Rhabditida</taxon>
        <taxon>Rhabditina</taxon>
        <taxon>Rhabditomorpha</taxon>
        <taxon>Rhabditoidea</taxon>
        <taxon>Rhabditidae</taxon>
        <taxon>Diploscapter</taxon>
    </lineage>
</organism>
<keyword evidence="8" id="KW-1185">Reference proteome</keyword>
<dbReference type="OrthoDB" id="5849902at2759"/>
<dbReference type="PANTHER" id="PTHR12479">
    <property type="entry name" value="LYSOSOMAL-ASSOCIATED TRANSMEMBRANE PROTEIN"/>
    <property type="match status" value="1"/>
</dbReference>
<dbReference type="InterPro" id="IPR051115">
    <property type="entry name" value="LAPTM_transporter"/>
</dbReference>
<name>A0A2A2KK93_9BILA</name>
<feature type="transmembrane region" description="Helical" evidence="6">
    <location>
        <begin position="6"/>
        <end position="24"/>
    </location>
</feature>
<evidence type="ECO:0000256" key="2">
    <source>
        <dbReference type="ARBA" id="ARBA00022692"/>
    </source>
</evidence>
<dbReference type="PANTHER" id="PTHR12479:SF19">
    <property type="entry name" value="MARVEL DOMAIN-CONTAINING PROTEIN"/>
    <property type="match status" value="1"/>
</dbReference>
<dbReference type="GO" id="GO:0012505">
    <property type="term" value="C:endomembrane system"/>
    <property type="evidence" value="ECO:0007669"/>
    <property type="project" value="UniProtKB-SubCell"/>
</dbReference>
<evidence type="ECO:0000256" key="3">
    <source>
        <dbReference type="ARBA" id="ARBA00022989"/>
    </source>
</evidence>
<comment type="caution">
    <text evidence="7">The sequence shown here is derived from an EMBL/GenBank/DDBJ whole genome shotgun (WGS) entry which is preliminary data.</text>
</comment>
<feature type="transmembrane region" description="Helical" evidence="6">
    <location>
        <begin position="36"/>
        <end position="62"/>
    </location>
</feature>
<evidence type="ECO:0000256" key="1">
    <source>
        <dbReference type="ARBA" id="ARBA00004127"/>
    </source>
</evidence>
<sequence length="159" mass="18219">MFESEGIISVVIILIAIALLLYAIHSGKARWLIPHLSAQIFLIIFLILVAIVVFILLLFGAYAGIRNLLGVSNYYISDDSTFIMGIMIIVIYLLVALLEIFFLYIIWKLYKHLRQYEGFDEKNQKWTTIGELPKDNNHGSPTMGDIYPYGEDGEKERML</sequence>
<evidence type="ECO:0000256" key="4">
    <source>
        <dbReference type="ARBA" id="ARBA00023136"/>
    </source>
</evidence>
<reference evidence="7 8" key="1">
    <citation type="journal article" date="2017" name="Curr. Biol.">
        <title>Genome architecture and evolution of a unichromosomal asexual nematode.</title>
        <authorList>
            <person name="Fradin H."/>
            <person name="Zegar C."/>
            <person name="Gutwein M."/>
            <person name="Lucas J."/>
            <person name="Kovtun M."/>
            <person name="Corcoran D."/>
            <person name="Baugh L.R."/>
            <person name="Kiontke K."/>
            <person name="Gunsalus K."/>
            <person name="Fitch D.H."/>
            <person name="Piano F."/>
        </authorList>
    </citation>
    <scope>NUCLEOTIDE SEQUENCE [LARGE SCALE GENOMIC DNA]</scope>
    <source>
        <strain evidence="7">PF1309</strain>
    </source>
</reference>
<evidence type="ECO:0000256" key="5">
    <source>
        <dbReference type="SAM" id="MobiDB-lite"/>
    </source>
</evidence>
<feature type="transmembrane region" description="Helical" evidence="6">
    <location>
        <begin position="82"/>
        <end position="107"/>
    </location>
</feature>
<dbReference type="GO" id="GO:0005765">
    <property type="term" value="C:lysosomal membrane"/>
    <property type="evidence" value="ECO:0007669"/>
    <property type="project" value="TreeGrafter"/>
</dbReference>
<evidence type="ECO:0000256" key="6">
    <source>
        <dbReference type="SAM" id="Phobius"/>
    </source>
</evidence>
<keyword evidence="4 6" id="KW-0472">Membrane</keyword>
<evidence type="ECO:0000313" key="7">
    <source>
        <dbReference type="EMBL" id="PAV74381.1"/>
    </source>
</evidence>
<dbReference type="AlphaFoldDB" id="A0A2A2KK93"/>
<keyword evidence="2 6" id="KW-0812">Transmembrane</keyword>
<protein>
    <submittedName>
        <fullName evidence="7">Uncharacterized protein</fullName>
    </submittedName>
</protein>
<evidence type="ECO:0000313" key="8">
    <source>
        <dbReference type="Proteomes" id="UP000218231"/>
    </source>
</evidence>
<keyword evidence="3 6" id="KW-1133">Transmembrane helix</keyword>
<proteinExistence type="predicted"/>
<comment type="subcellular location">
    <subcellularLocation>
        <location evidence="1">Endomembrane system</location>
        <topology evidence="1">Multi-pass membrane protein</topology>
    </subcellularLocation>
</comment>
<gene>
    <name evidence="7" type="ORF">WR25_07938</name>
</gene>
<dbReference type="EMBL" id="LIAE01008340">
    <property type="protein sequence ID" value="PAV74381.1"/>
    <property type="molecule type" value="Genomic_DNA"/>
</dbReference>
<accession>A0A2A2KK93</accession>